<dbReference type="CDD" id="cd17324">
    <property type="entry name" value="MFS_NepI_like"/>
    <property type="match status" value="1"/>
</dbReference>
<evidence type="ECO:0000259" key="8">
    <source>
        <dbReference type="PROSITE" id="PS50850"/>
    </source>
</evidence>
<dbReference type="InterPro" id="IPR020846">
    <property type="entry name" value="MFS_dom"/>
</dbReference>
<evidence type="ECO:0000313" key="10">
    <source>
        <dbReference type="Proteomes" id="UP001165685"/>
    </source>
</evidence>
<comment type="caution">
    <text evidence="9">The sequence shown here is derived from an EMBL/GenBank/DDBJ whole genome shotgun (WGS) entry which is preliminary data.</text>
</comment>
<feature type="domain" description="Major facilitator superfamily (MFS) profile" evidence="8">
    <location>
        <begin position="4"/>
        <end position="383"/>
    </location>
</feature>
<dbReference type="PANTHER" id="PTHR43124:SF3">
    <property type="entry name" value="CHLORAMPHENICOL EFFLUX PUMP RV0191"/>
    <property type="match status" value="1"/>
</dbReference>
<reference evidence="9" key="1">
    <citation type="submission" date="2023-01" db="EMBL/GenBank/DDBJ databases">
        <title>Draft genome sequence of Nocardiopsis sp. LSu2-4 isolated from halophytes.</title>
        <authorList>
            <person name="Duangmal K."/>
            <person name="Chantavorakit T."/>
        </authorList>
    </citation>
    <scope>NUCLEOTIDE SEQUENCE</scope>
    <source>
        <strain evidence="9">LSu2-4</strain>
    </source>
</reference>
<gene>
    <name evidence="9" type="ORF">O4U47_15435</name>
</gene>
<evidence type="ECO:0000256" key="1">
    <source>
        <dbReference type="ARBA" id="ARBA00004651"/>
    </source>
</evidence>
<name>A0ABT4TNR8_9ACTN</name>
<feature type="transmembrane region" description="Helical" evidence="7">
    <location>
        <begin position="262"/>
        <end position="283"/>
    </location>
</feature>
<evidence type="ECO:0000256" key="6">
    <source>
        <dbReference type="SAM" id="MobiDB-lite"/>
    </source>
</evidence>
<dbReference type="RefSeq" id="WP_270678558.1">
    <property type="nucleotide sequence ID" value="NZ_JAQFWP010000026.1"/>
</dbReference>
<comment type="subcellular location">
    <subcellularLocation>
        <location evidence="1">Cell membrane</location>
        <topology evidence="1">Multi-pass membrane protein</topology>
    </subcellularLocation>
</comment>
<keyword evidence="5 7" id="KW-0472">Membrane</keyword>
<evidence type="ECO:0000256" key="3">
    <source>
        <dbReference type="ARBA" id="ARBA00022692"/>
    </source>
</evidence>
<proteinExistence type="predicted"/>
<keyword evidence="3 7" id="KW-0812">Transmembrane</keyword>
<feature type="transmembrane region" description="Helical" evidence="7">
    <location>
        <begin position="289"/>
        <end position="309"/>
    </location>
</feature>
<evidence type="ECO:0000256" key="4">
    <source>
        <dbReference type="ARBA" id="ARBA00022989"/>
    </source>
</evidence>
<dbReference type="SUPFAM" id="SSF103473">
    <property type="entry name" value="MFS general substrate transporter"/>
    <property type="match status" value="1"/>
</dbReference>
<evidence type="ECO:0000256" key="2">
    <source>
        <dbReference type="ARBA" id="ARBA00022475"/>
    </source>
</evidence>
<feature type="transmembrane region" description="Helical" evidence="7">
    <location>
        <begin position="229"/>
        <end position="250"/>
    </location>
</feature>
<keyword evidence="4 7" id="KW-1133">Transmembrane helix</keyword>
<evidence type="ECO:0000256" key="7">
    <source>
        <dbReference type="SAM" id="Phobius"/>
    </source>
</evidence>
<sequence>MPLALWALAIGAFGIGTTEFIVTGLLPGVAEDFGVPVSTAGHMATVYATGVFLGAPLTTALGTRIGRKPMLAALMALFVAGNLISALAPAFGLLLAGRVVASLTHGAFFGIGAVVAADLVAPHRRAAAIAFMFTGLTVANVVGVPAGTLLGQSVGWRAAFGAIALLGVVGLAGVLALVPRTPKPVGPRLMPEVAALRSPQVLLAMAMTVLGFGGVFVSITYIAPMLTEVAGFAPAAVTWVLVAFGVGMVAGNTVGGRFADKALMPLLYTSLTALSLTLLGFTWGAHSMAASVVFVFLIGAFGFATVPPLQKRVMDKASGAPTLASAINIGFFNLGNAIGALLGGFVIDLGLGYTSPNWAGALLPAGALVLAALSARMDRREARGAGAPADARGRPEEDAQVTAAARGTSSGV</sequence>
<feature type="region of interest" description="Disordered" evidence="6">
    <location>
        <begin position="383"/>
        <end position="412"/>
    </location>
</feature>
<protein>
    <submittedName>
        <fullName evidence="9">MFS transporter</fullName>
    </submittedName>
</protein>
<keyword evidence="10" id="KW-1185">Reference proteome</keyword>
<evidence type="ECO:0000313" key="9">
    <source>
        <dbReference type="EMBL" id="MDA2805909.1"/>
    </source>
</evidence>
<dbReference type="InterPro" id="IPR036259">
    <property type="entry name" value="MFS_trans_sf"/>
</dbReference>
<evidence type="ECO:0000256" key="5">
    <source>
        <dbReference type="ARBA" id="ARBA00023136"/>
    </source>
</evidence>
<dbReference type="Proteomes" id="UP001165685">
    <property type="component" value="Unassembled WGS sequence"/>
</dbReference>
<dbReference type="Gene3D" id="1.20.1250.20">
    <property type="entry name" value="MFS general substrate transporter like domains"/>
    <property type="match status" value="2"/>
</dbReference>
<feature type="transmembrane region" description="Helical" evidence="7">
    <location>
        <begin position="44"/>
        <end position="63"/>
    </location>
</feature>
<dbReference type="InterPro" id="IPR011701">
    <property type="entry name" value="MFS"/>
</dbReference>
<dbReference type="InterPro" id="IPR050189">
    <property type="entry name" value="MFS_Efflux_Transporters"/>
</dbReference>
<dbReference type="Pfam" id="PF07690">
    <property type="entry name" value="MFS_1"/>
    <property type="match status" value="1"/>
</dbReference>
<dbReference type="PROSITE" id="PS50850">
    <property type="entry name" value="MFS"/>
    <property type="match status" value="1"/>
</dbReference>
<feature type="transmembrane region" description="Helical" evidence="7">
    <location>
        <begin position="156"/>
        <end position="179"/>
    </location>
</feature>
<feature type="transmembrane region" description="Helical" evidence="7">
    <location>
        <begin position="321"/>
        <end position="346"/>
    </location>
</feature>
<feature type="transmembrane region" description="Helical" evidence="7">
    <location>
        <begin position="102"/>
        <end position="121"/>
    </location>
</feature>
<feature type="transmembrane region" description="Helical" evidence="7">
    <location>
        <begin position="70"/>
        <end position="96"/>
    </location>
</feature>
<feature type="transmembrane region" description="Helical" evidence="7">
    <location>
        <begin position="200"/>
        <end position="223"/>
    </location>
</feature>
<accession>A0ABT4TNR8</accession>
<organism evidence="9 10">
    <name type="scientific">Nocardiopsis suaedae</name>
    <dbReference type="NCBI Taxonomy" id="3018444"/>
    <lineage>
        <taxon>Bacteria</taxon>
        <taxon>Bacillati</taxon>
        <taxon>Actinomycetota</taxon>
        <taxon>Actinomycetes</taxon>
        <taxon>Streptosporangiales</taxon>
        <taxon>Nocardiopsidaceae</taxon>
        <taxon>Nocardiopsis</taxon>
    </lineage>
</organism>
<dbReference type="EMBL" id="JAQFWP010000026">
    <property type="protein sequence ID" value="MDA2805909.1"/>
    <property type="molecule type" value="Genomic_DNA"/>
</dbReference>
<keyword evidence="2" id="KW-1003">Cell membrane</keyword>
<feature type="transmembrane region" description="Helical" evidence="7">
    <location>
        <begin position="128"/>
        <end position="150"/>
    </location>
</feature>
<feature type="transmembrane region" description="Helical" evidence="7">
    <location>
        <begin position="358"/>
        <end position="375"/>
    </location>
</feature>
<dbReference type="PANTHER" id="PTHR43124">
    <property type="entry name" value="PURINE EFFLUX PUMP PBUE"/>
    <property type="match status" value="1"/>
</dbReference>